<evidence type="ECO:0000259" key="8">
    <source>
        <dbReference type="Pfam" id="PF25973"/>
    </source>
</evidence>
<dbReference type="AlphaFoldDB" id="A0A2Z6G8U4"/>
<feature type="domain" description="CzcB-like C-terminal circularly permuted SH3-like" evidence="9">
    <location>
        <begin position="307"/>
        <end position="367"/>
    </location>
</feature>
<dbReference type="InterPro" id="IPR058647">
    <property type="entry name" value="BSH_CzcB-like"/>
</dbReference>
<dbReference type="Pfam" id="PF25973">
    <property type="entry name" value="BSH_CzcB"/>
    <property type="match status" value="1"/>
</dbReference>
<dbReference type="STRING" id="1188319.OYT1_00444"/>
<dbReference type="GO" id="GO:0030288">
    <property type="term" value="C:outer membrane-bounded periplasmic space"/>
    <property type="evidence" value="ECO:0007669"/>
    <property type="project" value="TreeGrafter"/>
</dbReference>
<feature type="domain" description="CzcB-like barrel-sandwich hybrid" evidence="8">
    <location>
        <begin position="71"/>
        <end position="222"/>
    </location>
</feature>
<keyword evidence="2" id="KW-0813">Transport</keyword>
<sequence>MMSKKISILLIAVLLSACQGKQEAPTKVAEDPTIVTATPELLKRLTVAAVGEGEMVETLRVPARIAVDEQRVARIGAAVTGRLTDIRAELGQRVRRGEVLATLHSTELSASQLTYLKALSQEGLQQRAVSRAKLLFESDVISAAELQKRESELLQAQAERHASQDQLKVLGMTEGDINKLGATRSVHSLSSVTSTVDGVVIERKVTQGEVVQPADALFTVADLSHVWLVAEIPEQQAGLIHTGDISEAEISALEDQRINGKLIFVSDTVKPDTRTVTARMDVENPKHTLKPGMLASMLIHGAPHQRVMVPVVAVVRDNNRDYVFVQLDAQRFQLREVKLGQESAGVAPVLEGLLEGEKIVTEGAFHLNNERRRKELEG</sequence>
<keyword evidence="11" id="KW-1185">Reference proteome</keyword>
<name>A0A2Z6G8U4_9PROT</name>
<dbReference type="PROSITE" id="PS51257">
    <property type="entry name" value="PROKAR_LIPOPROTEIN"/>
    <property type="match status" value="1"/>
</dbReference>
<protein>
    <submittedName>
        <fullName evidence="10">Cobalt-zinc-cadmium resistance protein CzcB</fullName>
    </submittedName>
</protein>
<dbReference type="GO" id="GO:0022857">
    <property type="term" value="F:transmembrane transporter activity"/>
    <property type="evidence" value="ECO:0007669"/>
    <property type="project" value="InterPro"/>
</dbReference>
<dbReference type="NCBIfam" id="TIGR01730">
    <property type="entry name" value="RND_mfp"/>
    <property type="match status" value="1"/>
</dbReference>
<evidence type="ECO:0000256" key="2">
    <source>
        <dbReference type="ARBA" id="ARBA00022448"/>
    </source>
</evidence>
<dbReference type="RefSeq" id="WP_062625670.1">
    <property type="nucleotide sequence ID" value="NZ_AP018738.1"/>
</dbReference>
<proteinExistence type="inferred from homology"/>
<dbReference type="InterPro" id="IPR006143">
    <property type="entry name" value="RND_pump_MFP"/>
</dbReference>
<dbReference type="FunFam" id="2.40.30.170:FF:000010">
    <property type="entry name" value="Efflux RND transporter periplasmic adaptor subunit"/>
    <property type="match status" value="1"/>
</dbReference>
<gene>
    <name evidence="10" type="ORF">OYT1_ch0307</name>
</gene>
<dbReference type="GO" id="GO:0015679">
    <property type="term" value="P:plasma membrane copper ion transport"/>
    <property type="evidence" value="ECO:0007669"/>
    <property type="project" value="TreeGrafter"/>
</dbReference>
<dbReference type="SUPFAM" id="SSF111369">
    <property type="entry name" value="HlyD-like secretion proteins"/>
    <property type="match status" value="1"/>
</dbReference>
<dbReference type="InterPro" id="IPR058649">
    <property type="entry name" value="CzcB_C"/>
</dbReference>
<dbReference type="EMBL" id="AP018738">
    <property type="protein sequence ID" value="BBE49880.1"/>
    <property type="molecule type" value="Genomic_DNA"/>
</dbReference>
<evidence type="ECO:0000259" key="7">
    <source>
        <dbReference type="Pfam" id="PF25954"/>
    </source>
</evidence>
<dbReference type="Pfam" id="PF25975">
    <property type="entry name" value="CzcB_C"/>
    <property type="match status" value="1"/>
</dbReference>
<dbReference type="GO" id="GO:0046914">
    <property type="term" value="F:transition metal ion binding"/>
    <property type="evidence" value="ECO:0007669"/>
    <property type="project" value="TreeGrafter"/>
</dbReference>
<keyword evidence="4" id="KW-0170">Cobalt</keyword>
<keyword evidence="3" id="KW-0862">Zinc</keyword>
<dbReference type="Pfam" id="PF25954">
    <property type="entry name" value="Beta-barrel_RND_2"/>
    <property type="match status" value="1"/>
</dbReference>
<organism evidence="10 11">
    <name type="scientific">Ferriphaselus amnicola</name>
    <dbReference type="NCBI Taxonomy" id="1188319"/>
    <lineage>
        <taxon>Bacteria</taxon>
        <taxon>Pseudomonadati</taxon>
        <taxon>Pseudomonadota</taxon>
        <taxon>Betaproteobacteria</taxon>
        <taxon>Nitrosomonadales</taxon>
        <taxon>Gallionellaceae</taxon>
        <taxon>Ferriphaselus</taxon>
    </lineage>
</organism>
<dbReference type="GO" id="GO:0060003">
    <property type="term" value="P:copper ion export"/>
    <property type="evidence" value="ECO:0007669"/>
    <property type="project" value="TreeGrafter"/>
</dbReference>
<dbReference type="InterPro" id="IPR058792">
    <property type="entry name" value="Beta-barrel_RND_2"/>
</dbReference>
<evidence type="ECO:0000313" key="11">
    <source>
        <dbReference type="Proteomes" id="UP000033070"/>
    </source>
</evidence>
<dbReference type="Gene3D" id="2.40.420.20">
    <property type="match status" value="1"/>
</dbReference>
<dbReference type="OrthoDB" id="9806939at2"/>
<dbReference type="PANTHER" id="PTHR30097">
    <property type="entry name" value="CATION EFFLUX SYSTEM PROTEIN CUSB"/>
    <property type="match status" value="1"/>
</dbReference>
<dbReference type="FunFam" id="2.40.420.20:FF:000006">
    <property type="entry name" value="RND family efflux transporter MFP subunit"/>
    <property type="match status" value="1"/>
</dbReference>
<dbReference type="GO" id="GO:0046686">
    <property type="term" value="P:response to cadmium ion"/>
    <property type="evidence" value="ECO:0007669"/>
    <property type="project" value="UniProtKB-KW"/>
</dbReference>
<comment type="function">
    <text evidence="6">CzcA and CzcB together would act in zinc efflux nearly as effectively as the complete czc efflux system (CzcABC). The CzcB protein is thought to funnel zinc cations to the CzcA transport protein.</text>
</comment>
<dbReference type="KEGG" id="fam:OYT1_ch0307"/>
<dbReference type="Gene3D" id="2.40.30.170">
    <property type="match status" value="1"/>
</dbReference>
<dbReference type="Proteomes" id="UP000033070">
    <property type="component" value="Chromosome"/>
</dbReference>
<evidence type="ECO:0000259" key="9">
    <source>
        <dbReference type="Pfam" id="PF25975"/>
    </source>
</evidence>
<dbReference type="GO" id="GO:0016020">
    <property type="term" value="C:membrane"/>
    <property type="evidence" value="ECO:0007669"/>
    <property type="project" value="InterPro"/>
</dbReference>
<evidence type="ECO:0000313" key="10">
    <source>
        <dbReference type="EMBL" id="BBE49880.1"/>
    </source>
</evidence>
<evidence type="ECO:0000256" key="4">
    <source>
        <dbReference type="ARBA" id="ARBA00023285"/>
    </source>
</evidence>
<accession>A0A2Z6G8U4</accession>
<dbReference type="Gene3D" id="2.40.50.100">
    <property type="match status" value="1"/>
</dbReference>
<evidence type="ECO:0000256" key="3">
    <source>
        <dbReference type="ARBA" id="ARBA00022833"/>
    </source>
</evidence>
<dbReference type="InterPro" id="IPR051909">
    <property type="entry name" value="MFP_Cation_Efflux"/>
</dbReference>
<dbReference type="Gene3D" id="1.10.287.470">
    <property type="entry name" value="Helix hairpin bin"/>
    <property type="match status" value="1"/>
</dbReference>
<keyword evidence="5" id="KW-0105">Cadmium resistance</keyword>
<reference evidence="10 11" key="1">
    <citation type="submission" date="2018-06" db="EMBL/GenBank/DDBJ databases">
        <title>OYT1 Genome Sequencing.</title>
        <authorList>
            <person name="Kato S."/>
            <person name="Itoh T."/>
            <person name="Ohkuma M."/>
        </authorList>
    </citation>
    <scope>NUCLEOTIDE SEQUENCE [LARGE SCALE GENOMIC DNA]</scope>
    <source>
        <strain evidence="10 11">OYT1</strain>
    </source>
</reference>
<evidence type="ECO:0000256" key="1">
    <source>
        <dbReference type="ARBA" id="ARBA00009477"/>
    </source>
</evidence>
<evidence type="ECO:0000256" key="5">
    <source>
        <dbReference type="ARBA" id="ARBA00043263"/>
    </source>
</evidence>
<dbReference type="PANTHER" id="PTHR30097:SF4">
    <property type="entry name" value="SLR6042 PROTEIN"/>
    <property type="match status" value="1"/>
</dbReference>
<feature type="domain" description="CusB-like beta-barrel" evidence="7">
    <location>
        <begin position="226"/>
        <end position="300"/>
    </location>
</feature>
<comment type="similarity">
    <text evidence="1">Belongs to the membrane fusion protein (MFP) (TC 8.A.1) family.</text>
</comment>
<evidence type="ECO:0000256" key="6">
    <source>
        <dbReference type="ARBA" id="ARBA00058766"/>
    </source>
</evidence>